<accession>A0A2K1IIB3</accession>
<sequence length="241" mass="26450">MASQCHLLSVPSSTSRLCISAASSASFSTNCNAGVNQPSVFLRGQRVQLQRLSKPLHLLNLRTPVQCVSSTFGSSSNNGEETQENNLLANIMAKAPEPIRVFPWGKAGNLFVQRLLHQFWTVGKYLAIPVLAASMLSELSYTLLQEKVLIIPAGMIGGFAFAGMMKETAVELAADIEVGQFPWHLVALGFMFGALKFIGPYLPAWGRVSVPHFANGGLWHVIKLVIDWRRQQAEKTKVRSR</sequence>
<evidence type="ECO:0000313" key="2">
    <source>
        <dbReference type="EMBL" id="PNR29015.1"/>
    </source>
</evidence>
<feature type="transmembrane region" description="Helical" evidence="1">
    <location>
        <begin position="148"/>
        <end position="165"/>
    </location>
</feature>
<keyword evidence="1" id="KW-1133">Transmembrane helix</keyword>
<dbReference type="PANTHER" id="PTHR36000">
    <property type="entry name" value="DEFECTIVE 1273 PROTEIN, PUTATIVE-RELATED"/>
    <property type="match status" value="1"/>
</dbReference>
<reference evidence="3" key="3">
    <citation type="submission" date="2020-12" db="UniProtKB">
        <authorList>
            <consortium name="EnsemblPlants"/>
        </authorList>
    </citation>
    <scope>IDENTIFICATION</scope>
</reference>
<dbReference type="Gramene" id="Pp3c23_6910V3.2">
    <property type="protein sequence ID" value="Pp3c23_6910V3.2"/>
    <property type="gene ID" value="Pp3c23_6910"/>
</dbReference>
<dbReference type="EnsemblPlants" id="Pp3c23_6910V3.2">
    <property type="protein sequence ID" value="Pp3c23_6910V3.2"/>
    <property type="gene ID" value="Pp3c23_6910"/>
</dbReference>
<reference evidence="2 4" key="1">
    <citation type="journal article" date="2008" name="Science">
        <title>The Physcomitrella genome reveals evolutionary insights into the conquest of land by plants.</title>
        <authorList>
            <person name="Rensing S."/>
            <person name="Lang D."/>
            <person name="Zimmer A."/>
            <person name="Terry A."/>
            <person name="Salamov A."/>
            <person name="Shapiro H."/>
            <person name="Nishiyama T."/>
            <person name="Perroud P.-F."/>
            <person name="Lindquist E."/>
            <person name="Kamisugi Y."/>
            <person name="Tanahashi T."/>
            <person name="Sakakibara K."/>
            <person name="Fujita T."/>
            <person name="Oishi K."/>
            <person name="Shin-I T."/>
            <person name="Kuroki Y."/>
            <person name="Toyoda A."/>
            <person name="Suzuki Y."/>
            <person name="Hashimoto A."/>
            <person name="Yamaguchi K."/>
            <person name="Sugano A."/>
            <person name="Kohara Y."/>
            <person name="Fujiyama A."/>
            <person name="Anterola A."/>
            <person name="Aoki S."/>
            <person name="Ashton N."/>
            <person name="Barbazuk W.B."/>
            <person name="Barker E."/>
            <person name="Bennetzen J."/>
            <person name="Bezanilla M."/>
            <person name="Blankenship R."/>
            <person name="Cho S.H."/>
            <person name="Dutcher S."/>
            <person name="Estelle M."/>
            <person name="Fawcett J.A."/>
            <person name="Gundlach H."/>
            <person name="Hanada K."/>
            <person name="Heyl A."/>
            <person name="Hicks K.A."/>
            <person name="Hugh J."/>
            <person name="Lohr M."/>
            <person name="Mayer K."/>
            <person name="Melkozernov A."/>
            <person name="Murata T."/>
            <person name="Nelson D."/>
            <person name="Pils B."/>
            <person name="Prigge M."/>
            <person name="Reiss B."/>
            <person name="Renner T."/>
            <person name="Rombauts S."/>
            <person name="Rushton P."/>
            <person name="Sanderfoot A."/>
            <person name="Schween G."/>
            <person name="Shiu S.-H."/>
            <person name="Stueber K."/>
            <person name="Theodoulou F.L."/>
            <person name="Tu H."/>
            <person name="Van de Peer Y."/>
            <person name="Verrier P.J."/>
            <person name="Waters E."/>
            <person name="Wood A."/>
            <person name="Yang L."/>
            <person name="Cove D."/>
            <person name="Cuming A."/>
            <person name="Hasebe M."/>
            <person name="Lucas S."/>
            <person name="Mishler D.B."/>
            <person name="Reski R."/>
            <person name="Grigoriev I."/>
            <person name="Quatrano R.S."/>
            <person name="Boore J.L."/>
        </authorList>
    </citation>
    <scope>NUCLEOTIDE SEQUENCE [LARGE SCALE GENOMIC DNA]</scope>
    <source>
        <strain evidence="3 4">cv. Gransden 2004</strain>
    </source>
</reference>
<dbReference type="GeneID" id="112276066"/>
<gene>
    <name evidence="3" type="primary">LOC112276066</name>
    <name evidence="2" type="ORF">PHYPA_027707</name>
</gene>
<keyword evidence="1" id="KW-0812">Transmembrane</keyword>
<name>A0A2K1IIB3_PHYPA</name>
<dbReference type="Gramene" id="Pp3c23_6910V3.1">
    <property type="protein sequence ID" value="Pp3c23_6910V3.1"/>
    <property type="gene ID" value="Pp3c23_6910"/>
</dbReference>
<protein>
    <submittedName>
        <fullName evidence="2 3">Uncharacterized protein</fullName>
    </submittedName>
</protein>
<organism evidence="2">
    <name type="scientific">Physcomitrium patens</name>
    <name type="common">Spreading-leaved earth moss</name>
    <name type="synonym">Physcomitrella patens</name>
    <dbReference type="NCBI Taxonomy" id="3218"/>
    <lineage>
        <taxon>Eukaryota</taxon>
        <taxon>Viridiplantae</taxon>
        <taxon>Streptophyta</taxon>
        <taxon>Embryophyta</taxon>
        <taxon>Bryophyta</taxon>
        <taxon>Bryophytina</taxon>
        <taxon>Bryopsida</taxon>
        <taxon>Funariidae</taxon>
        <taxon>Funariales</taxon>
        <taxon>Funariaceae</taxon>
        <taxon>Physcomitrium</taxon>
    </lineage>
</organism>
<reference evidence="2 4" key="2">
    <citation type="journal article" date="2018" name="Plant J.">
        <title>The Physcomitrella patens chromosome-scale assembly reveals moss genome structure and evolution.</title>
        <authorList>
            <person name="Lang D."/>
            <person name="Ullrich K.K."/>
            <person name="Murat F."/>
            <person name="Fuchs J."/>
            <person name="Jenkins J."/>
            <person name="Haas F.B."/>
            <person name="Piednoel M."/>
            <person name="Gundlach H."/>
            <person name="Van Bel M."/>
            <person name="Meyberg R."/>
            <person name="Vives C."/>
            <person name="Morata J."/>
            <person name="Symeonidi A."/>
            <person name="Hiss M."/>
            <person name="Muchero W."/>
            <person name="Kamisugi Y."/>
            <person name="Saleh O."/>
            <person name="Blanc G."/>
            <person name="Decker E.L."/>
            <person name="van Gessel N."/>
            <person name="Grimwood J."/>
            <person name="Hayes R.D."/>
            <person name="Graham S.W."/>
            <person name="Gunter L.E."/>
            <person name="McDaniel S.F."/>
            <person name="Hoernstein S.N.W."/>
            <person name="Larsson A."/>
            <person name="Li F.W."/>
            <person name="Perroud P.F."/>
            <person name="Phillips J."/>
            <person name="Ranjan P."/>
            <person name="Rokshar D.S."/>
            <person name="Rothfels C.J."/>
            <person name="Schneider L."/>
            <person name="Shu S."/>
            <person name="Stevenson D.W."/>
            <person name="Thummler F."/>
            <person name="Tillich M."/>
            <person name="Villarreal Aguilar J.C."/>
            <person name="Widiez T."/>
            <person name="Wong G.K."/>
            <person name="Wymore A."/>
            <person name="Zhang Y."/>
            <person name="Zimmer A.D."/>
            <person name="Quatrano R.S."/>
            <person name="Mayer K.F.X."/>
            <person name="Goodstein D."/>
            <person name="Casacuberta J.M."/>
            <person name="Vandepoele K."/>
            <person name="Reski R."/>
            <person name="Cuming A.C."/>
            <person name="Tuskan G.A."/>
            <person name="Maumus F."/>
            <person name="Salse J."/>
            <person name="Schmutz J."/>
            <person name="Rensing S.A."/>
        </authorList>
    </citation>
    <scope>NUCLEOTIDE SEQUENCE [LARGE SCALE GENOMIC DNA]</scope>
    <source>
        <strain evidence="3 4">cv. Gransden 2004</strain>
    </source>
</reference>
<proteinExistence type="predicted"/>
<dbReference type="PANTHER" id="PTHR36000:SF2">
    <property type="entry name" value="DEFECTIVE 1273 PROTEIN, PUTATIVE-RELATED"/>
    <property type="match status" value="1"/>
</dbReference>
<dbReference type="Proteomes" id="UP000006727">
    <property type="component" value="Chromosome 23"/>
</dbReference>
<feature type="transmembrane region" description="Helical" evidence="1">
    <location>
        <begin position="119"/>
        <end position="136"/>
    </location>
</feature>
<dbReference type="PaxDb" id="3218-PP1S10_315V6.1"/>
<dbReference type="RefSeq" id="XP_024362805.1">
    <property type="nucleotide sequence ID" value="XM_024507037.2"/>
</dbReference>
<dbReference type="EnsemblPlants" id="Pp3c23_6910V3.1">
    <property type="protein sequence ID" value="Pp3c23_6910V3.1"/>
    <property type="gene ID" value="Pp3c23_6910"/>
</dbReference>
<keyword evidence="1" id="KW-0472">Membrane</keyword>
<dbReference type="EMBL" id="ABEU02000023">
    <property type="protein sequence ID" value="PNR29015.1"/>
    <property type="molecule type" value="Genomic_DNA"/>
</dbReference>
<evidence type="ECO:0000313" key="3">
    <source>
        <dbReference type="EnsemblPlants" id="Pp3c23_6910V3.1"/>
    </source>
</evidence>
<dbReference type="AlphaFoldDB" id="A0A2K1IIB3"/>
<evidence type="ECO:0000313" key="4">
    <source>
        <dbReference type="Proteomes" id="UP000006727"/>
    </source>
</evidence>
<dbReference type="OrthoDB" id="1934999at2759"/>
<keyword evidence="4" id="KW-1185">Reference proteome</keyword>
<feature type="transmembrane region" description="Helical" evidence="1">
    <location>
        <begin position="181"/>
        <end position="199"/>
    </location>
</feature>
<evidence type="ECO:0000256" key="1">
    <source>
        <dbReference type="SAM" id="Phobius"/>
    </source>
</evidence>
<dbReference type="OMA" id="GMMKETA"/>